<sequence>MVEENRKISSLDTQEISYHLSANLEKYLERFEKIEKRERTFNFCAGFFTNSWMAYQFMLPECLIAWSIEFGAQFFISMWLLYGNVNDRYLSLKIRLGFYLFWILKFILFGFFGDRWLFKSIKVRIKKAREGKVGVVSYMTASEKAVVFRGVSVVACWIIMLLSEQWQLFLIDLIVY</sequence>
<dbReference type="Proteomes" id="UP000198970">
    <property type="component" value="Chromosome I"/>
</dbReference>
<dbReference type="EMBL" id="LT630003">
    <property type="protein sequence ID" value="SET56999.1"/>
    <property type="molecule type" value="Genomic_DNA"/>
</dbReference>
<evidence type="ECO:0000256" key="1">
    <source>
        <dbReference type="SAM" id="Phobius"/>
    </source>
</evidence>
<name>A0ABY1C2J6_9FIRM</name>
<gene>
    <name evidence="2" type="ORF">SAMN02745906_0424</name>
</gene>
<keyword evidence="1" id="KW-0472">Membrane</keyword>
<protein>
    <submittedName>
        <fullName evidence="2">Uncharacterized protein</fullName>
    </submittedName>
</protein>
<reference evidence="2 3" key="1">
    <citation type="submission" date="2016-10" db="EMBL/GenBank/DDBJ databases">
        <authorList>
            <person name="Varghese N."/>
            <person name="Submissions S."/>
        </authorList>
    </citation>
    <scope>NUCLEOTIDE SEQUENCE [LARGE SCALE GENOMIC DNA]</scope>
    <source>
        <strain evidence="2 3">ATCC 19403</strain>
    </source>
</reference>
<keyword evidence="1" id="KW-0812">Transmembrane</keyword>
<evidence type="ECO:0000313" key="3">
    <source>
        <dbReference type="Proteomes" id="UP000198970"/>
    </source>
</evidence>
<keyword evidence="3" id="KW-1185">Reference proteome</keyword>
<feature type="transmembrane region" description="Helical" evidence="1">
    <location>
        <begin position="63"/>
        <end position="82"/>
    </location>
</feature>
<evidence type="ECO:0000313" key="2">
    <source>
        <dbReference type="EMBL" id="SET56999.1"/>
    </source>
</evidence>
<proteinExistence type="predicted"/>
<organism evidence="2 3">
    <name type="scientific">Lacrimispora sphenoides JCM 1415</name>
    <dbReference type="NCBI Taxonomy" id="1297793"/>
    <lineage>
        <taxon>Bacteria</taxon>
        <taxon>Bacillati</taxon>
        <taxon>Bacillota</taxon>
        <taxon>Clostridia</taxon>
        <taxon>Lachnospirales</taxon>
        <taxon>Lachnospiraceae</taxon>
        <taxon>Lacrimispora</taxon>
    </lineage>
</organism>
<keyword evidence="1" id="KW-1133">Transmembrane helix</keyword>
<dbReference type="RefSeq" id="WP_100041418.1">
    <property type="nucleotide sequence ID" value="NZ_LT630003.1"/>
</dbReference>
<feature type="transmembrane region" description="Helical" evidence="1">
    <location>
        <begin position="94"/>
        <end position="112"/>
    </location>
</feature>
<accession>A0ABY1C2J6</accession>
<feature type="transmembrane region" description="Helical" evidence="1">
    <location>
        <begin position="146"/>
        <end position="163"/>
    </location>
</feature>